<name>A0A7J6L6P0_PEROL</name>
<evidence type="ECO:0000256" key="1">
    <source>
        <dbReference type="SAM" id="MobiDB-lite"/>
    </source>
</evidence>
<evidence type="ECO:0000313" key="2">
    <source>
        <dbReference type="EMBL" id="KAF4654856.1"/>
    </source>
</evidence>
<dbReference type="EMBL" id="JABANN010000686">
    <property type="protein sequence ID" value="KAF4654856.1"/>
    <property type="molecule type" value="Genomic_DNA"/>
</dbReference>
<comment type="caution">
    <text evidence="2">The sequence shown here is derived from an EMBL/GenBank/DDBJ whole genome shotgun (WGS) entry which is preliminary data.</text>
</comment>
<feature type="compositionally biased region" description="Low complexity" evidence="1">
    <location>
        <begin position="98"/>
        <end position="107"/>
    </location>
</feature>
<evidence type="ECO:0000313" key="3">
    <source>
        <dbReference type="Proteomes" id="UP000572268"/>
    </source>
</evidence>
<protein>
    <submittedName>
        <fullName evidence="2">Uncharacterized protein</fullName>
    </submittedName>
</protein>
<accession>A0A7J6L6P0</accession>
<organism evidence="2 3">
    <name type="scientific">Perkinsus olseni</name>
    <name type="common">Perkinsus atlanticus</name>
    <dbReference type="NCBI Taxonomy" id="32597"/>
    <lineage>
        <taxon>Eukaryota</taxon>
        <taxon>Sar</taxon>
        <taxon>Alveolata</taxon>
        <taxon>Perkinsozoa</taxon>
        <taxon>Perkinsea</taxon>
        <taxon>Perkinsida</taxon>
        <taxon>Perkinsidae</taxon>
        <taxon>Perkinsus</taxon>
    </lineage>
</organism>
<dbReference type="Proteomes" id="UP000572268">
    <property type="component" value="Unassembled WGS sequence"/>
</dbReference>
<proteinExistence type="predicted"/>
<dbReference type="AlphaFoldDB" id="A0A7J6L6P0"/>
<gene>
    <name evidence="2" type="ORF">FOL46_008486</name>
</gene>
<sequence>MFTPTTDNVAYMWRRARCNSKLQRFMALLSGSAITEVAPGTIVFEQKGCRVQRRKSLREAAVGRSDNNGEAIRSVFGDMSDDLPREIYLPQRRREGPRLLQQQRRRR</sequence>
<reference evidence="2 3" key="1">
    <citation type="submission" date="2020-04" db="EMBL/GenBank/DDBJ databases">
        <title>Perkinsus olseni comparative genomics.</title>
        <authorList>
            <person name="Bogema D.R."/>
        </authorList>
    </citation>
    <scope>NUCLEOTIDE SEQUENCE [LARGE SCALE GENOMIC DNA]</scope>
    <source>
        <strain evidence="2">ATCC PRA-31</strain>
    </source>
</reference>
<feature type="region of interest" description="Disordered" evidence="1">
    <location>
        <begin position="86"/>
        <end position="107"/>
    </location>
</feature>